<feature type="compositionally biased region" description="Polar residues" evidence="1">
    <location>
        <begin position="180"/>
        <end position="199"/>
    </location>
</feature>
<dbReference type="EMBL" id="AAPE02059559">
    <property type="status" value="NOT_ANNOTATED_CDS"/>
    <property type="molecule type" value="Genomic_DNA"/>
</dbReference>
<accession>G1Q6Y0</accession>
<feature type="region of interest" description="Disordered" evidence="1">
    <location>
        <begin position="178"/>
        <end position="199"/>
    </location>
</feature>
<dbReference type="STRING" id="59463.ENSMLUP00000019463"/>
<reference evidence="2 3" key="1">
    <citation type="journal article" date="2011" name="Nature">
        <title>A high-resolution map of human evolutionary constraint using 29 mammals.</title>
        <authorList>
            <person name="Lindblad-Toh K."/>
            <person name="Garber M."/>
            <person name="Zuk O."/>
            <person name="Lin M.F."/>
            <person name="Parker B.J."/>
            <person name="Washietl S."/>
            <person name="Kheradpour P."/>
            <person name="Ernst J."/>
            <person name="Jordan G."/>
            <person name="Mauceli E."/>
            <person name="Ward L.D."/>
            <person name="Lowe C.B."/>
            <person name="Holloway A.K."/>
            <person name="Clamp M."/>
            <person name="Gnerre S."/>
            <person name="Alfoldi J."/>
            <person name="Beal K."/>
            <person name="Chang J."/>
            <person name="Clawson H."/>
            <person name="Cuff J."/>
            <person name="Di Palma F."/>
            <person name="Fitzgerald S."/>
            <person name="Flicek P."/>
            <person name="Guttman M."/>
            <person name="Hubisz M.J."/>
            <person name="Jaffe D.B."/>
            <person name="Jungreis I."/>
            <person name="Kent W.J."/>
            <person name="Kostka D."/>
            <person name="Lara M."/>
            <person name="Martins A.L."/>
            <person name="Massingham T."/>
            <person name="Moltke I."/>
            <person name="Raney B.J."/>
            <person name="Rasmussen M.D."/>
            <person name="Robinson J."/>
            <person name="Stark A."/>
            <person name="Vilella A.J."/>
            <person name="Wen J."/>
            <person name="Xie X."/>
            <person name="Zody M.C."/>
            <person name="Baldwin J."/>
            <person name="Bloom T."/>
            <person name="Chin C.W."/>
            <person name="Heiman D."/>
            <person name="Nicol R."/>
            <person name="Nusbaum C."/>
            <person name="Young S."/>
            <person name="Wilkinson J."/>
            <person name="Worley K.C."/>
            <person name="Kovar C.L."/>
            <person name="Muzny D.M."/>
            <person name="Gibbs R.A."/>
            <person name="Cree A."/>
            <person name="Dihn H.H."/>
            <person name="Fowler G."/>
            <person name="Jhangiani S."/>
            <person name="Joshi V."/>
            <person name="Lee S."/>
            <person name="Lewis L.R."/>
            <person name="Nazareth L.V."/>
            <person name="Okwuonu G."/>
            <person name="Santibanez J."/>
            <person name="Warren W.C."/>
            <person name="Mardis E.R."/>
            <person name="Weinstock G.M."/>
            <person name="Wilson R.K."/>
            <person name="Delehaunty K."/>
            <person name="Dooling D."/>
            <person name="Fronik C."/>
            <person name="Fulton L."/>
            <person name="Fulton B."/>
            <person name="Graves T."/>
            <person name="Minx P."/>
            <person name="Sodergren E."/>
            <person name="Birney E."/>
            <person name="Margulies E.H."/>
            <person name="Herrero J."/>
            <person name="Green E.D."/>
            <person name="Haussler D."/>
            <person name="Siepel A."/>
            <person name="Goldman N."/>
            <person name="Pollard K.S."/>
            <person name="Pedersen J.S."/>
            <person name="Lander E.S."/>
            <person name="Kellis M."/>
        </authorList>
    </citation>
    <scope>NUCLEOTIDE SEQUENCE [LARGE SCALE GENOMIC DNA]</scope>
</reference>
<proteinExistence type="predicted"/>
<dbReference type="eggNOG" id="KOG1721">
    <property type="taxonomic scope" value="Eukaryota"/>
</dbReference>
<dbReference type="Ensembl" id="ENSMLUT00000029721.1">
    <property type="protein sequence ID" value="ENSMLUP00000019463.1"/>
    <property type="gene ID" value="ENSMLUG00000029330.1"/>
</dbReference>
<dbReference type="AlphaFoldDB" id="G1Q6Y0"/>
<dbReference type="InParanoid" id="G1Q6Y0"/>
<reference evidence="2" key="2">
    <citation type="submission" date="2025-08" db="UniProtKB">
        <authorList>
            <consortium name="Ensembl"/>
        </authorList>
    </citation>
    <scope>IDENTIFICATION</scope>
</reference>
<evidence type="ECO:0000256" key="1">
    <source>
        <dbReference type="SAM" id="MobiDB-lite"/>
    </source>
</evidence>
<dbReference type="HOGENOM" id="CLU_002678_55_0_1"/>
<sequence>ESWACFVSKVCWHKRDEEEVCSDQSVSIQGESHVRDSEKAPAPRKSHSCKRCFSVLKDILHLTESQAEYFECKCFFSDACVREFCSSANPHQKKKDVSGEASWKEAMNRPSFVTRCSFYLSEVPSNSRELGEDVEAPSELLQPQAPQNTEEPHSGSEFSLEYLSGKSHHKWGECEKTASHNHVYSPSQSTCVNTSTAQG</sequence>
<keyword evidence="3" id="KW-1185">Reference proteome</keyword>
<name>G1Q6Y0_MYOLU</name>
<dbReference type="GeneTree" id="ENSGT00940000172144"/>
<evidence type="ECO:0000313" key="3">
    <source>
        <dbReference type="Proteomes" id="UP000001074"/>
    </source>
</evidence>
<reference evidence="2" key="3">
    <citation type="submission" date="2025-09" db="UniProtKB">
        <authorList>
            <consortium name="Ensembl"/>
        </authorList>
    </citation>
    <scope>IDENTIFICATION</scope>
</reference>
<organism evidence="2 3">
    <name type="scientific">Myotis lucifugus</name>
    <name type="common">Little brown bat</name>
    <dbReference type="NCBI Taxonomy" id="59463"/>
    <lineage>
        <taxon>Eukaryota</taxon>
        <taxon>Metazoa</taxon>
        <taxon>Chordata</taxon>
        <taxon>Craniata</taxon>
        <taxon>Vertebrata</taxon>
        <taxon>Euteleostomi</taxon>
        <taxon>Mammalia</taxon>
        <taxon>Eutheria</taxon>
        <taxon>Laurasiatheria</taxon>
        <taxon>Chiroptera</taxon>
        <taxon>Yangochiroptera</taxon>
        <taxon>Vespertilionidae</taxon>
        <taxon>Myotis</taxon>
    </lineage>
</organism>
<protein>
    <submittedName>
        <fullName evidence="2">Uncharacterized protein</fullName>
    </submittedName>
</protein>
<evidence type="ECO:0000313" key="2">
    <source>
        <dbReference type="Ensembl" id="ENSMLUP00000019463.1"/>
    </source>
</evidence>
<dbReference type="Proteomes" id="UP000001074">
    <property type="component" value="Unassembled WGS sequence"/>
</dbReference>